<evidence type="ECO:0000313" key="1">
    <source>
        <dbReference type="EMBL" id="KAH7443092.1"/>
    </source>
</evidence>
<dbReference type="AlphaFoldDB" id="A0A8T2V6S6"/>
<comment type="caution">
    <text evidence="1">The sequence shown here is derived from an EMBL/GenBank/DDBJ whole genome shotgun (WGS) entry which is preliminary data.</text>
</comment>
<organism evidence="1 2">
    <name type="scientific">Ceratopteris richardii</name>
    <name type="common">Triangle waterfern</name>
    <dbReference type="NCBI Taxonomy" id="49495"/>
    <lineage>
        <taxon>Eukaryota</taxon>
        <taxon>Viridiplantae</taxon>
        <taxon>Streptophyta</taxon>
        <taxon>Embryophyta</taxon>
        <taxon>Tracheophyta</taxon>
        <taxon>Polypodiopsida</taxon>
        <taxon>Polypodiidae</taxon>
        <taxon>Polypodiales</taxon>
        <taxon>Pteridineae</taxon>
        <taxon>Pteridaceae</taxon>
        <taxon>Parkerioideae</taxon>
        <taxon>Ceratopteris</taxon>
    </lineage>
</organism>
<evidence type="ECO:0000313" key="2">
    <source>
        <dbReference type="Proteomes" id="UP000825935"/>
    </source>
</evidence>
<sequence length="107" mass="11853">MAITANPFANGYLHGKLVPAYNEHFFLCLGPSTSGFSVQLEHSCSAVLKRAHTPLDLGRCSILFAAVVCRFSIVSRLYTRIGACCLTSVYGVWRRSLEIRVDRLFLA</sequence>
<keyword evidence="2" id="KW-1185">Reference proteome</keyword>
<proteinExistence type="predicted"/>
<gene>
    <name evidence="1" type="ORF">KP509_02G019000</name>
</gene>
<protein>
    <submittedName>
        <fullName evidence="1">Uncharacterized protein</fullName>
    </submittedName>
</protein>
<dbReference type="Proteomes" id="UP000825935">
    <property type="component" value="Chromosome 2"/>
</dbReference>
<reference evidence="1" key="1">
    <citation type="submission" date="2021-08" db="EMBL/GenBank/DDBJ databases">
        <title>WGS assembly of Ceratopteris richardii.</title>
        <authorList>
            <person name="Marchant D.B."/>
            <person name="Chen G."/>
            <person name="Jenkins J."/>
            <person name="Shu S."/>
            <person name="Leebens-Mack J."/>
            <person name="Grimwood J."/>
            <person name="Schmutz J."/>
            <person name="Soltis P."/>
            <person name="Soltis D."/>
            <person name="Chen Z.-H."/>
        </authorList>
    </citation>
    <scope>NUCLEOTIDE SEQUENCE</scope>
    <source>
        <strain evidence="1">Whitten #5841</strain>
        <tissue evidence="1">Leaf</tissue>
    </source>
</reference>
<accession>A0A8T2V6S6</accession>
<name>A0A8T2V6S6_CERRI</name>
<dbReference type="EMBL" id="CM035407">
    <property type="protein sequence ID" value="KAH7443092.1"/>
    <property type="molecule type" value="Genomic_DNA"/>
</dbReference>